<organism evidence="1 2">
    <name type="scientific">Cordyceps javanica</name>
    <dbReference type="NCBI Taxonomy" id="43265"/>
    <lineage>
        <taxon>Eukaryota</taxon>
        <taxon>Fungi</taxon>
        <taxon>Dikarya</taxon>
        <taxon>Ascomycota</taxon>
        <taxon>Pezizomycotina</taxon>
        <taxon>Sordariomycetes</taxon>
        <taxon>Hypocreomycetidae</taxon>
        <taxon>Hypocreales</taxon>
        <taxon>Cordycipitaceae</taxon>
        <taxon>Cordyceps</taxon>
    </lineage>
</organism>
<sequence>MDAGASGDATPAAAATHETANATFTTTNLGALTTEFIAADSCTSTTLSDAGIAAQTRPSQDAPDAGDITISGTYFIFTQARTCGPDGTPRADEACFPPRYADAWDSMYRQEPAMTVFPVYSPATICPSGYRGGCTFANPVPRTWLGDDLSSVTTAQSHLTTIRGSNRETITTTTVATTVTVALTDAFANAASFLLKTGEIAVACCPR</sequence>
<evidence type="ECO:0000313" key="1">
    <source>
        <dbReference type="EMBL" id="TQV93746.1"/>
    </source>
</evidence>
<proteinExistence type="predicted"/>
<dbReference type="OrthoDB" id="5429716at2759"/>
<comment type="caution">
    <text evidence="1">The sequence shown here is derived from an EMBL/GenBank/DDBJ whole genome shotgun (WGS) entry which is preliminary data.</text>
</comment>
<protein>
    <submittedName>
        <fullName evidence="1">Uncharacterized protein</fullName>
    </submittedName>
</protein>
<reference evidence="1 2" key="1">
    <citation type="journal article" date="2019" name="Appl. Microbiol. Biotechnol.">
        <title>Genome sequence of Isaria javanica and comparative genome analysis insights into family S53 peptidase evolution in fungal entomopathogens.</title>
        <authorList>
            <person name="Lin R."/>
            <person name="Zhang X."/>
            <person name="Xin B."/>
            <person name="Zou M."/>
            <person name="Gao Y."/>
            <person name="Qin F."/>
            <person name="Hu Q."/>
            <person name="Xie B."/>
            <person name="Cheng X."/>
        </authorList>
    </citation>
    <scope>NUCLEOTIDE SEQUENCE [LARGE SCALE GENOMIC DNA]</scope>
    <source>
        <strain evidence="1 2">IJ1G</strain>
    </source>
</reference>
<name>A0A545VS44_9HYPO</name>
<dbReference type="STRING" id="43265.A0A545VS44"/>
<dbReference type="Proteomes" id="UP000315783">
    <property type="component" value="Unassembled WGS sequence"/>
</dbReference>
<accession>A0A545VS44</accession>
<evidence type="ECO:0000313" key="2">
    <source>
        <dbReference type="Proteomes" id="UP000315783"/>
    </source>
</evidence>
<dbReference type="AlphaFoldDB" id="A0A545VS44"/>
<keyword evidence="2" id="KW-1185">Reference proteome</keyword>
<dbReference type="EMBL" id="SPUK01000011">
    <property type="protein sequence ID" value="TQV93746.1"/>
    <property type="molecule type" value="Genomic_DNA"/>
</dbReference>
<gene>
    <name evidence="1" type="ORF">IF1G_07478</name>
</gene>